<proteinExistence type="predicted"/>
<sequence length="584" mass="62714">MKLRNLFVLALILQACVKSKVENVIPPLSVLNSTPSSIRLFNFCAYDLDVKVNNNPLTSFITNSTVGGTALGLSIFPSGKWPHSQDGDPWSIPVEILDKNGRAHITLNFRSASFSSSAPAGIDTVLQDDPLNPRDYYVMDDPPYFRSYPRLNSAPSQPQNVKIRIINLGQANDPLGVSGPVTLTYADGTPVGAATSNIGMDSTSGYIEVPYGAYEFKLFNSSGSTGIDITHQLVELPLYPNYNTCNPRLQEGIFPQMRTYKPGGVYSLVITPNWFRYNDCIPGTGDYSTARINAYRTVTEATPGVNVTFAQMQAVNALGSGNVTFRVDGQALGGPLAFGQPTDNVIYVQGTHQVSLLDAGGNVLVQKSITLSPYDYYTIWAYPKTDGTPDIIFAACDMSGEIYSSVYNNGAGGVDDGTNGSARIYQVLWQWQSRFLNLCPDVPYATFTDDSTLMTNFGAGNDGDGYPQAVTNLSPGYMPPLNPYILYSETIMWGSPDTWNTTAGAPPAVIRAYQSSPGPVAEVPGTLLLSVPPLRVAQACVANPALYSPGYAPSAEPGVYTTALVGSLSGTGPAARMIVIKHNK</sequence>
<organism evidence="1 2">
    <name type="scientific">Dinghuibacter silviterrae</name>
    <dbReference type="NCBI Taxonomy" id="1539049"/>
    <lineage>
        <taxon>Bacteria</taxon>
        <taxon>Pseudomonadati</taxon>
        <taxon>Bacteroidota</taxon>
        <taxon>Chitinophagia</taxon>
        <taxon>Chitinophagales</taxon>
        <taxon>Chitinophagaceae</taxon>
        <taxon>Dinghuibacter</taxon>
    </lineage>
</organism>
<dbReference type="RefSeq" id="WP_133999112.1">
    <property type="nucleotide sequence ID" value="NZ_SODV01000002.1"/>
</dbReference>
<gene>
    <name evidence="1" type="ORF">EDB95_5082</name>
</gene>
<dbReference type="Proteomes" id="UP000294498">
    <property type="component" value="Unassembled WGS sequence"/>
</dbReference>
<evidence type="ECO:0008006" key="3">
    <source>
        <dbReference type="Google" id="ProtNLM"/>
    </source>
</evidence>
<comment type="caution">
    <text evidence="1">The sequence shown here is derived from an EMBL/GenBank/DDBJ whole genome shotgun (WGS) entry which is preliminary data.</text>
</comment>
<reference evidence="1 2" key="1">
    <citation type="submission" date="2019-03" db="EMBL/GenBank/DDBJ databases">
        <title>Genomic Encyclopedia of Type Strains, Phase IV (KMG-IV): sequencing the most valuable type-strain genomes for metagenomic binning, comparative biology and taxonomic classification.</title>
        <authorList>
            <person name="Goeker M."/>
        </authorList>
    </citation>
    <scope>NUCLEOTIDE SEQUENCE [LARGE SCALE GENOMIC DNA]</scope>
    <source>
        <strain evidence="1 2">DSM 100059</strain>
    </source>
</reference>
<dbReference type="OrthoDB" id="615056at2"/>
<dbReference type="AlphaFoldDB" id="A0A4R8DJ74"/>
<keyword evidence="2" id="KW-1185">Reference proteome</keyword>
<accession>A0A4R8DJ74</accession>
<evidence type="ECO:0000313" key="2">
    <source>
        <dbReference type="Proteomes" id="UP000294498"/>
    </source>
</evidence>
<dbReference type="EMBL" id="SODV01000002">
    <property type="protein sequence ID" value="TDW97236.1"/>
    <property type="molecule type" value="Genomic_DNA"/>
</dbReference>
<protein>
    <recommendedName>
        <fullName evidence="3">DUF4397 domain-containing protein</fullName>
    </recommendedName>
</protein>
<evidence type="ECO:0000313" key="1">
    <source>
        <dbReference type="EMBL" id="TDW97236.1"/>
    </source>
</evidence>
<name>A0A4R8DJ74_9BACT</name>
<dbReference type="PROSITE" id="PS51257">
    <property type="entry name" value="PROKAR_LIPOPROTEIN"/>
    <property type="match status" value="1"/>
</dbReference>